<evidence type="ECO:0000256" key="1">
    <source>
        <dbReference type="SAM" id="MobiDB-lite"/>
    </source>
</evidence>
<organism evidence="3">
    <name type="scientific">Arion vulgaris</name>
    <dbReference type="NCBI Taxonomy" id="1028688"/>
    <lineage>
        <taxon>Eukaryota</taxon>
        <taxon>Metazoa</taxon>
        <taxon>Spiralia</taxon>
        <taxon>Lophotrochozoa</taxon>
        <taxon>Mollusca</taxon>
        <taxon>Gastropoda</taxon>
        <taxon>Heterobranchia</taxon>
        <taxon>Euthyneura</taxon>
        <taxon>Panpulmonata</taxon>
        <taxon>Eupulmonata</taxon>
        <taxon>Stylommatophora</taxon>
        <taxon>Helicina</taxon>
        <taxon>Arionoidea</taxon>
        <taxon>Arionidae</taxon>
        <taxon>Arion</taxon>
    </lineage>
</organism>
<feature type="region of interest" description="Disordered" evidence="1">
    <location>
        <begin position="259"/>
        <end position="305"/>
    </location>
</feature>
<feature type="domain" description="SCP" evidence="2">
    <location>
        <begin position="51"/>
        <end position="208"/>
    </location>
</feature>
<dbReference type="SUPFAM" id="SSF55797">
    <property type="entry name" value="PR-1-like"/>
    <property type="match status" value="1"/>
</dbReference>
<protein>
    <recommendedName>
        <fullName evidence="2">SCP domain-containing protein</fullName>
    </recommendedName>
</protein>
<dbReference type="InterPro" id="IPR001283">
    <property type="entry name" value="CRISP-related"/>
</dbReference>
<dbReference type="SMART" id="SM00198">
    <property type="entry name" value="SCP"/>
    <property type="match status" value="1"/>
</dbReference>
<evidence type="ECO:0000313" key="3">
    <source>
        <dbReference type="EMBL" id="CEK66175.1"/>
    </source>
</evidence>
<dbReference type="Pfam" id="PF00188">
    <property type="entry name" value="CAP"/>
    <property type="match status" value="1"/>
</dbReference>
<dbReference type="InterPro" id="IPR014044">
    <property type="entry name" value="CAP_dom"/>
</dbReference>
<reference evidence="3" key="1">
    <citation type="submission" date="2014-12" db="EMBL/GenBank/DDBJ databases">
        <title>Insight into the proteome of Arion vulgaris.</title>
        <authorList>
            <person name="Aradska J."/>
            <person name="Bulat T."/>
            <person name="Smidak R."/>
            <person name="Sarate P."/>
            <person name="Gangsoo J."/>
            <person name="Sialana F."/>
            <person name="Bilban M."/>
            <person name="Lubec G."/>
        </authorList>
    </citation>
    <scope>NUCLEOTIDE SEQUENCE</scope>
    <source>
        <tissue evidence="3">Skin</tissue>
    </source>
</reference>
<name>A0A0B6ZEL9_9EUPU</name>
<dbReference type="Gene3D" id="3.40.33.10">
    <property type="entry name" value="CAP"/>
    <property type="match status" value="1"/>
</dbReference>
<evidence type="ECO:0000259" key="2">
    <source>
        <dbReference type="SMART" id="SM00198"/>
    </source>
</evidence>
<dbReference type="AlphaFoldDB" id="A0A0B6ZEL9"/>
<accession>A0A0B6ZEL9</accession>
<sequence>MELRNGFLVSSYFSLVVIVCSKTNSRDSLFARPNTLARIQLKPGTTRFTDDQKFDIVQIHNSYRSMVDPPAAYMRELLWDDDLENYAWNHTQACTGAHSAGTMIKVWPHSWSPIYETWKYMGENLYYMRAPWYSYKEAIWMFWEEGSKYDIATRTCTHKNTCTHYRVVTTDSSYRIGCAINTCNSFTNSGYKTPAVFMSCSYNGPIMKGSRPYDPGDGVRGSLCRPQRKFYRHGLCVTTNMYFDKTGFDGNTSIVEVQSLDPTTSSTITTTPRGSGPTTPTSNTQRASHSSATSENTSSKPASSRSPRFYILLNEPAFVLIVIFLGSLN</sequence>
<dbReference type="InterPro" id="IPR035940">
    <property type="entry name" value="CAP_sf"/>
</dbReference>
<proteinExistence type="predicted"/>
<dbReference type="EMBL" id="HACG01019310">
    <property type="protein sequence ID" value="CEK66175.1"/>
    <property type="molecule type" value="Transcribed_RNA"/>
</dbReference>
<dbReference type="PANTHER" id="PTHR10334">
    <property type="entry name" value="CYSTEINE-RICH SECRETORY PROTEIN-RELATED"/>
    <property type="match status" value="1"/>
</dbReference>
<feature type="compositionally biased region" description="Low complexity" evidence="1">
    <location>
        <begin position="262"/>
        <end position="299"/>
    </location>
</feature>
<gene>
    <name evidence="3" type="primary">ORF57565</name>
</gene>